<protein>
    <recommendedName>
        <fullName evidence="9">Multidrug-efflux transporter</fullName>
    </recommendedName>
</protein>
<evidence type="ECO:0000256" key="9">
    <source>
        <dbReference type="ARBA" id="ARBA00031636"/>
    </source>
</evidence>
<dbReference type="PANTHER" id="PTHR43298:SF2">
    <property type="entry name" value="FMN_FAD EXPORTER YEEO-RELATED"/>
    <property type="match status" value="1"/>
</dbReference>
<evidence type="ECO:0000256" key="8">
    <source>
        <dbReference type="ARBA" id="ARBA00023136"/>
    </source>
</evidence>
<comment type="subcellular location">
    <subcellularLocation>
        <location evidence="1">Cell membrane</location>
        <topology evidence="1">Multi-pass membrane protein</topology>
    </subcellularLocation>
</comment>
<sequence>MTNTRYLVTDTPAKAILTFSIPIMLGNLFQQLYTMTDSVIVGRFVGENALASVGASYSLTSVFISIAIGGGMGASVVVSKAFGSADYKTMKQSISTSLFSFLLTSIILAVFGFIFSHPIMRALNTPGNILPEASAYLRIYFLGLPFLFMYNVLSSMFNALGKSKVPLYLLIFSSMLNVVLDIIMVGPMEMGVRGAGWATLISQGLSAIISFQILIRYLKSFGGTAASSYSGELAKRIWRIALPSILQQSTVSIGMMLVQSVVNSFGSEVLAGFSAAMRVESFVIVPMVAMGNSISTYTAQNLGAKQNERVIRGYRNAYLIVIISAALICIVLETCSDGIITLFLGKEGSQPAMATGTGYLTFMGWFFAFIGFKMITDGVLRGAGIMAVFTTANLVNLSIRVIIAFAAAPCFGIAAVWTAVPIGWIANWLISLWGYTKLRKKLTA</sequence>
<dbReference type="InterPro" id="IPR002528">
    <property type="entry name" value="MATE_fam"/>
</dbReference>
<name>A0A9D9H5T1_9SPIO</name>
<reference evidence="11" key="1">
    <citation type="submission" date="2020-10" db="EMBL/GenBank/DDBJ databases">
        <authorList>
            <person name="Gilroy R."/>
        </authorList>
    </citation>
    <scope>NUCLEOTIDE SEQUENCE</scope>
    <source>
        <strain evidence="11">7293</strain>
    </source>
</reference>
<dbReference type="Proteomes" id="UP000823615">
    <property type="component" value="Unassembled WGS sequence"/>
</dbReference>
<feature type="transmembrane region" description="Helical" evidence="10">
    <location>
        <begin position="352"/>
        <end position="372"/>
    </location>
</feature>
<evidence type="ECO:0000256" key="4">
    <source>
        <dbReference type="ARBA" id="ARBA00022475"/>
    </source>
</evidence>
<evidence type="ECO:0000256" key="6">
    <source>
        <dbReference type="ARBA" id="ARBA00022989"/>
    </source>
</evidence>
<dbReference type="PANTHER" id="PTHR43298">
    <property type="entry name" value="MULTIDRUG RESISTANCE PROTEIN NORM-RELATED"/>
    <property type="match status" value="1"/>
</dbReference>
<dbReference type="GO" id="GO:0006811">
    <property type="term" value="P:monoatomic ion transport"/>
    <property type="evidence" value="ECO:0007669"/>
    <property type="project" value="UniProtKB-KW"/>
</dbReference>
<keyword evidence="6 10" id="KW-1133">Transmembrane helix</keyword>
<evidence type="ECO:0000256" key="1">
    <source>
        <dbReference type="ARBA" id="ARBA00004651"/>
    </source>
</evidence>
<dbReference type="EMBL" id="JADIMT010000055">
    <property type="protein sequence ID" value="MBO8436237.1"/>
    <property type="molecule type" value="Genomic_DNA"/>
</dbReference>
<keyword evidence="3" id="KW-0050">Antiport</keyword>
<dbReference type="AlphaFoldDB" id="A0A9D9H5T1"/>
<dbReference type="Pfam" id="PF01554">
    <property type="entry name" value="MatE"/>
    <property type="match status" value="2"/>
</dbReference>
<keyword evidence="4" id="KW-1003">Cell membrane</keyword>
<feature type="transmembrane region" description="Helical" evidence="10">
    <location>
        <begin position="316"/>
        <end position="340"/>
    </location>
</feature>
<dbReference type="PIRSF" id="PIRSF006603">
    <property type="entry name" value="DinF"/>
    <property type="match status" value="1"/>
</dbReference>
<feature type="transmembrane region" description="Helical" evidence="10">
    <location>
        <begin position="414"/>
        <end position="435"/>
    </location>
</feature>
<keyword evidence="7" id="KW-0406">Ion transport</keyword>
<dbReference type="CDD" id="cd13138">
    <property type="entry name" value="MATE_yoeA_like"/>
    <property type="match status" value="1"/>
</dbReference>
<feature type="transmembrane region" description="Helical" evidence="10">
    <location>
        <begin position="384"/>
        <end position="408"/>
    </location>
</feature>
<dbReference type="GO" id="GO:0005886">
    <property type="term" value="C:plasma membrane"/>
    <property type="evidence" value="ECO:0007669"/>
    <property type="project" value="UniProtKB-SubCell"/>
</dbReference>
<evidence type="ECO:0000313" key="12">
    <source>
        <dbReference type="Proteomes" id="UP000823615"/>
    </source>
</evidence>
<gene>
    <name evidence="11" type="ORF">IAA97_04595</name>
</gene>
<keyword evidence="5 10" id="KW-0812">Transmembrane</keyword>
<evidence type="ECO:0000256" key="5">
    <source>
        <dbReference type="ARBA" id="ARBA00022692"/>
    </source>
</evidence>
<dbReference type="GO" id="GO:0015297">
    <property type="term" value="F:antiporter activity"/>
    <property type="evidence" value="ECO:0007669"/>
    <property type="project" value="UniProtKB-KW"/>
</dbReference>
<evidence type="ECO:0000256" key="7">
    <source>
        <dbReference type="ARBA" id="ARBA00023065"/>
    </source>
</evidence>
<dbReference type="InterPro" id="IPR050222">
    <property type="entry name" value="MATE_MdtK"/>
</dbReference>
<evidence type="ECO:0000256" key="2">
    <source>
        <dbReference type="ARBA" id="ARBA00022448"/>
    </source>
</evidence>
<keyword evidence="2" id="KW-0813">Transport</keyword>
<feature type="transmembrane region" description="Helical" evidence="10">
    <location>
        <begin position="135"/>
        <end position="153"/>
    </location>
</feature>
<feature type="transmembrane region" description="Helical" evidence="10">
    <location>
        <begin position="94"/>
        <end position="115"/>
    </location>
</feature>
<comment type="caution">
    <text evidence="11">The sequence shown here is derived from an EMBL/GenBank/DDBJ whole genome shotgun (WGS) entry which is preliminary data.</text>
</comment>
<organism evidence="11 12">
    <name type="scientific">Candidatus Ornithospirochaeta stercoripullorum</name>
    <dbReference type="NCBI Taxonomy" id="2840899"/>
    <lineage>
        <taxon>Bacteria</taxon>
        <taxon>Pseudomonadati</taxon>
        <taxon>Spirochaetota</taxon>
        <taxon>Spirochaetia</taxon>
        <taxon>Spirochaetales</taxon>
        <taxon>Spirochaetaceae</taxon>
        <taxon>Spirochaetaceae incertae sedis</taxon>
        <taxon>Candidatus Ornithospirochaeta</taxon>
    </lineage>
</organism>
<proteinExistence type="predicted"/>
<accession>A0A9D9H5T1</accession>
<evidence type="ECO:0000313" key="11">
    <source>
        <dbReference type="EMBL" id="MBO8436237.1"/>
    </source>
</evidence>
<feature type="transmembrane region" description="Helical" evidence="10">
    <location>
        <begin position="62"/>
        <end position="82"/>
    </location>
</feature>
<feature type="transmembrane region" description="Helical" evidence="10">
    <location>
        <begin position="165"/>
        <end position="185"/>
    </location>
</feature>
<evidence type="ECO:0000256" key="10">
    <source>
        <dbReference type="SAM" id="Phobius"/>
    </source>
</evidence>
<dbReference type="InterPro" id="IPR048279">
    <property type="entry name" value="MdtK-like"/>
</dbReference>
<reference evidence="11" key="2">
    <citation type="journal article" date="2021" name="PeerJ">
        <title>Extensive microbial diversity within the chicken gut microbiome revealed by metagenomics and culture.</title>
        <authorList>
            <person name="Gilroy R."/>
            <person name="Ravi A."/>
            <person name="Getino M."/>
            <person name="Pursley I."/>
            <person name="Horton D.L."/>
            <person name="Alikhan N.F."/>
            <person name="Baker D."/>
            <person name="Gharbi K."/>
            <person name="Hall N."/>
            <person name="Watson M."/>
            <person name="Adriaenssens E.M."/>
            <person name="Foster-Nyarko E."/>
            <person name="Jarju S."/>
            <person name="Secka A."/>
            <person name="Antonio M."/>
            <person name="Oren A."/>
            <person name="Chaudhuri R.R."/>
            <person name="La Ragione R."/>
            <person name="Hildebrand F."/>
            <person name="Pallen M.J."/>
        </authorList>
    </citation>
    <scope>NUCLEOTIDE SEQUENCE</scope>
    <source>
        <strain evidence="11">7293</strain>
    </source>
</reference>
<evidence type="ECO:0000256" key="3">
    <source>
        <dbReference type="ARBA" id="ARBA00022449"/>
    </source>
</evidence>
<dbReference type="GO" id="GO:0042910">
    <property type="term" value="F:xenobiotic transmembrane transporter activity"/>
    <property type="evidence" value="ECO:0007669"/>
    <property type="project" value="InterPro"/>
</dbReference>
<keyword evidence="8 10" id="KW-0472">Membrane</keyword>
<feature type="transmembrane region" description="Helical" evidence="10">
    <location>
        <begin position="197"/>
        <end position="219"/>
    </location>
</feature>
<dbReference type="NCBIfam" id="TIGR00797">
    <property type="entry name" value="matE"/>
    <property type="match status" value="1"/>
</dbReference>